<dbReference type="Proteomes" id="UP000695022">
    <property type="component" value="Unplaced"/>
</dbReference>
<feature type="region of interest" description="Disordered" evidence="6">
    <location>
        <begin position="76"/>
        <end position="101"/>
    </location>
</feature>
<dbReference type="InterPro" id="IPR041470">
    <property type="entry name" value="GCP_N"/>
</dbReference>
<evidence type="ECO:0000256" key="4">
    <source>
        <dbReference type="ARBA" id="ARBA00023212"/>
    </source>
</evidence>
<dbReference type="InterPro" id="IPR042241">
    <property type="entry name" value="GCP_C_sf"/>
</dbReference>
<evidence type="ECO:0000256" key="3">
    <source>
        <dbReference type="ARBA" id="ARBA00022701"/>
    </source>
</evidence>
<accession>A0ABM1E5I5</accession>
<keyword evidence="4 5" id="KW-0206">Cytoskeleton</keyword>
<evidence type="ECO:0000259" key="7">
    <source>
        <dbReference type="Pfam" id="PF04130"/>
    </source>
</evidence>
<evidence type="ECO:0000259" key="8">
    <source>
        <dbReference type="Pfam" id="PF17681"/>
    </source>
</evidence>
<dbReference type="Gene3D" id="1.20.120.1900">
    <property type="entry name" value="Gamma-tubulin complex, C-terminal domain"/>
    <property type="match status" value="1"/>
</dbReference>
<comment type="similarity">
    <text evidence="1 5">Belongs to the TUBGCP family.</text>
</comment>
<evidence type="ECO:0000313" key="10">
    <source>
        <dbReference type="RefSeq" id="XP_014667456.1"/>
    </source>
</evidence>
<feature type="domain" description="Gamma tubulin complex component protein N-terminal" evidence="8">
    <location>
        <begin position="190"/>
        <end position="477"/>
    </location>
</feature>
<feature type="domain" description="Gamma tubulin complex component C-terminal" evidence="7">
    <location>
        <begin position="481"/>
        <end position="782"/>
    </location>
</feature>
<dbReference type="PANTHER" id="PTHR19302">
    <property type="entry name" value="GAMMA TUBULIN COMPLEX PROTEIN"/>
    <property type="match status" value="1"/>
</dbReference>
<protein>
    <recommendedName>
        <fullName evidence="5">Gamma-tubulin complex component</fullName>
    </recommendedName>
</protein>
<evidence type="ECO:0000256" key="2">
    <source>
        <dbReference type="ARBA" id="ARBA00022490"/>
    </source>
</evidence>
<dbReference type="Pfam" id="PF04130">
    <property type="entry name" value="GCP_C_terminal"/>
    <property type="match status" value="1"/>
</dbReference>
<proteinExistence type="inferred from homology"/>
<keyword evidence="9" id="KW-1185">Reference proteome</keyword>
<keyword evidence="3 5" id="KW-0493">Microtubule</keyword>
<name>A0ABM1E5I5_PRICU</name>
<comment type="subcellular location">
    <subcellularLocation>
        <location evidence="5">Cytoplasm</location>
        <location evidence="5">Cytoskeleton</location>
        <location evidence="5">Microtubule organizing center</location>
    </subcellularLocation>
</comment>
<evidence type="ECO:0000256" key="5">
    <source>
        <dbReference type="RuleBase" id="RU363050"/>
    </source>
</evidence>
<dbReference type="Pfam" id="PF17681">
    <property type="entry name" value="GCP_N_terminal"/>
    <property type="match status" value="1"/>
</dbReference>
<organism evidence="9 10">
    <name type="scientific">Priapulus caudatus</name>
    <name type="common">Priapulid worm</name>
    <dbReference type="NCBI Taxonomy" id="37621"/>
    <lineage>
        <taxon>Eukaryota</taxon>
        <taxon>Metazoa</taxon>
        <taxon>Ecdysozoa</taxon>
        <taxon>Scalidophora</taxon>
        <taxon>Priapulida</taxon>
        <taxon>Priapulimorpha</taxon>
        <taxon>Priapulimorphida</taxon>
        <taxon>Priapulidae</taxon>
        <taxon>Priapulus</taxon>
    </lineage>
</organism>
<evidence type="ECO:0000256" key="1">
    <source>
        <dbReference type="ARBA" id="ARBA00010337"/>
    </source>
</evidence>
<dbReference type="InterPro" id="IPR007259">
    <property type="entry name" value="GCP"/>
</dbReference>
<dbReference type="GeneID" id="106809025"/>
<reference evidence="10" key="1">
    <citation type="submission" date="2025-08" db="UniProtKB">
        <authorList>
            <consortium name="RefSeq"/>
        </authorList>
    </citation>
    <scope>IDENTIFICATION</scope>
</reference>
<dbReference type="InterPro" id="IPR040457">
    <property type="entry name" value="GCP_C"/>
</dbReference>
<dbReference type="RefSeq" id="XP_014667456.1">
    <property type="nucleotide sequence ID" value="XM_014811970.1"/>
</dbReference>
<evidence type="ECO:0000256" key="6">
    <source>
        <dbReference type="SAM" id="MobiDB-lite"/>
    </source>
</evidence>
<gene>
    <name evidence="10" type="primary">LOC106809025</name>
</gene>
<evidence type="ECO:0000313" key="9">
    <source>
        <dbReference type="Proteomes" id="UP000695022"/>
    </source>
</evidence>
<sequence length="806" mass="92576">MGASHLNLKTLESCYGANLVAELCMKQIRNEACLLNIRGLDPLVCLFAKIADSDQTQAFIENHAINRATAAGYGSIAVSTDPNPEDRLTDAGTTSSTQQTSISKLSAEELVKLKESLHKQLGSGLHVPSETVQRLTRPQAKKVNPTIPVEPEWFNRPNLTNDFVMPRNRHQQEITPIGSLPTSAQELLIISDLLFCMQGIPGQYVTLDKKSEDSWTFSVDESLDISLKVLTKRILPLCSNFSTVARFIESKSVFVCGMVNHALCAAMREVIKNYFVNICQLEHQLKLGDLTLHKLWFFVQPASEVMEVMACIATAINKGQCKGGAVLSLLHERTVGTTGDPRTQELCTFLAQSACVPYFDMLEKWIYKGVIRDPYDEFAVEEHESVQREKLQEDYNDAYWEQRYTICRERVPVFLERVIDKLLNTGKYLNVVRQCGQDVKFPGAQEIVYTMQEREYTVQIEKAYNFASKMLLDLLIQDKDLIGRLRSVKHYFFMDQADFMVQFMDMAELELTKNIYDVTPTRLESLLELAVRTSVANVDPYKDDLRVELLPYDLITMLFRVISIETEQEKAYKKEKEDLHLTGLEAFSFDYKVEWPVSLILSRKALTCYQLLFRHLFYTKHVESRLSSVFVECKDMQHRVPFHALRHRMLHFVQNLQYYMMFEVIEPNWKEFEDNMKEVSNVDEVLQNHTELLNCSLKDCMLTDPALLDIVHKVLVLCLKFTNFLEVMVGAKVAEDKMLSKFDSKFSKLLHSLLEKITESGKLTHEHKLMNIVYRLDFNGFYTEKLEQLAVEKSMISDQSVADAVQ</sequence>
<keyword evidence="2 5" id="KW-0963">Cytoplasm</keyword>
<dbReference type="PANTHER" id="PTHR19302:SF13">
    <property type="entry name" value="GAMMA-TUBULIN COMPLEX COMPONENT 2"/>
    <property type="match status" value="1"/>
</dbReference>